<dbReference type="AlphaFoldDB" id="A0A7Z0WMZ2"/>
<dbReference type="InterPro" id="IPR013783">
    <property type="entry name" value="Ig-like_fold"/>
</dbReference>
<keyword evidence="5" id="KW-0812">Transmembrane</keyword>
<gene>
    <name evidence="7" type="ORF">BLA60_13700</name>
</gene>
<dbReference type="GO" id="GO:0005975">
    <property type="term" value="P:carbohydrate metabolic process"/>
    <property type="evidence" value="ECO:0007669"/>
    <property type="project" value="UniProtKB-ARBA"/>
</dbReference>
<reference evidence="7 8" key="1">
    <citation type="submission" date="2016-12" db="EMBL/GenBank/DDBJ databases">
        <title>The draft genome sequence of Actinophytocola xinjiangensis.</title>
        <authorList>
            <person name="Wang W."/>
            <person name="Yuan L."/>
        </authorList>
    </citation>
    <scope>NUCLEOTIDE SEQUENCE [LARGE SCALE GENOMIC DNA]</scope>
    <source>
        <strain evidence="7 8">CGMCC 4.4663</strain>
    </source>
</reference>
<feature type="domain" description="SD-repeat containing protein B" evidence="6">
    <location>
        <begin position="334"/>
        <end position="394"/>
    </location>
</feature>
<dbReference type="InterPro" id="IPR033764">
    <property type="entry name" value="Sdr_B"/>
</dbReference>
<dbReference type="SUPFAM" id="SSF117074">
    <property type="entry name" value="Hypothetical protein PA1324"/>
    <property type="match status" value="1"/>
</dbReference>
<evidence type="ECO:0000256" key="5">
    <source>
        <dbReference type="SAM" id="Phobius"/>
    </source>
</evidence>
<feature type="transmembrane region" description="Helical" evidence="5">
    <location>
        <begin position="450"/>
        <end position="470"/>
    </location>
</feature>
<keyword evidence="5" id="KW-1133">Transmembrane helix</keyword>
<proteinExistence type="predicted"/>
<keyword evidence="3" id="KW-0732">Signal</keyword>
<accession>A0A7Z0WMZ2</accession>
<evidence type="ECO:0000313" key="8">
    <source>
        <dbReference type="Proteomes" id="UP000185696"/>
    </source>
</evidence>
<dbReference type="EMBL" id="MSIF01000005">
    <property type="protein sequence ID" value="OLF11233.1"/>
    <property type="molecule type" value="Genomic_DNA"/>
</dbReference>
<dbReference type="SUPFAM" id="SSF49478">
    <property type="entry name" value="Cna protein B-type domain"/>
    <property type="match status" value="1"/>
</dbReference>
<comment type="caution">
    <text evidence="7">The sequence shown here is derived from an EMBL/GenBank/DDBJ whole genome shotgun (WGS) entry which is preliminary data.</text>
</comment>
<sequence length="476" mass="49561">MEVRVDFDQDRYRTGETMSIRFEVVNHGTAPQGVSVWQPWSGENRISTDYESWGRFTDGVDIPAGGSVAVTVTGRSAIAGATVGVLDGILFPSGGGDQLGEFHHEVPITPTYGRLGGIAYGDENGNARFDAGEALAGVTVTLSNSYVNDDLYTTTTGADGSFSLAGLPTVRMFLSAQAPDGWQIGYRMVTVAEENDDLLLRATRPLTGLSVSLEFTQDTYRPGDLASVRISLVNRSGRDLVGIVANCNRAGNSHSLTGRTAGWGALTGDGVTIPARSTLDLTVTETVPQAAFGTGRVTVACDFSYPGVEGDNPSDGDWARVPGGLGTVTGDVRHGEQGVAGVRLVLVTDDRCPILGTTTSDAQGRFTFTEVPAGEHQLYIFPPKGWTVSGQNPTRLGVQADATSRLGLSVAPGSSSAAPKLPAQPRDCDAAPAPRPRPAPAGLASTGANVGGLLVFGLGALTVGIAGIRLTRRRAS</sequence>
<evidence type="ECO:0000259" key="6">
    <source>
        <dbReference type="Pfam" id="PF17210"/>
    </source>
</evidence>
<keyword evidence="2" id="KW-0964">Secreted</keyword>
<evidence type="ECO:0000256" key="4">
    <source>
        <dbReference type="SAM" id="MobiDB-lite"/>
    </source>
</evidence>
<feature type="region of interest" description="Disordered" evidence="4">
    <location>
        <begin position="409"/>
        <end position="443"/>
    </location>
</feature>
<dbReference type="GO" id="GO:0005576">
    <property type="term" value="C:extracellular region"/>
    <property type="evidence" value="ECO:0007669"/>
    <property type="project" value="UniProtKB-SubCell"/>
</dbReference>
<evidence type="ECO:0000313" key="7">
    <source>
        <dbReference type="EMBL" id="OLF11233.1"/>
    </source>
</evidence>
<protein>
    <recommendedName>
        <fullName evidence="6">SD-repeat containing protein B domain-containing protein</fullName>
    </recommendedName>
</protein>
<name>A0A7Z0WMZ2_9PSEU</name>
<organism evidence="7 8">
    <name type="scientific">Actinophytocola xinjiangensis</name>
    <dbReference type="NCBI Taxonomy" id="485602"/>
    <lineage>
        <taxon>Bacteria</taxon>
        <taxon>Bacillati</taxon>
        <taxon>Actinomycetota</taxon>
        <taxon>Actinomycetes</taxon>
        <taxon>Pseudonocardiales</taxon>
        <taxon>Pseudonocardiaceae</taxon>
    </lineage>
</organism>
<dbReference type="Pfam" id="PF17210">
    <property type="entry name" value="SdrD_B"/>
    <property type="match status" value="1"/>
</dbReference>
<evidence type="ECO:0000256" key="3">
    <source>
        <dbReference type="ARBA" id="ARBA00022729"/>
    </source>
</evidence>
<comment type="subcellular location">
    <subcellularLocation>
        <location evidence="1">Secreted</location>
    </subcellularLocation>
</comment>
<keyword evidence="8" id="KW-1185">Reference proteome</keyword>
<dbReference type="Proteomes" id="UP000185696">
    <property type="component" value="Unassembled WGS sequence"/>
</dbReference>
<dbReference type="Gene3D" id="2.60.40.10">
    <property type="entry name" value="Immunoglobulins"/>
    <property type="match status" value="2"/>
</dbReference>
<evidence type="ECO:0000256" key="1">
    <source>
        <dbReference type="ARBA" id="ARBA00004613"/>
    </source>
</evidence>
<evidence type="ECO:0000256" key="2">
    <source>
        <dbReference type="ARBA" id="ARBA00022525"/>
    </source>
</evidence>
<keyword evidence="5" id="KW-0472">Membrane</keyword>